<evidence type="ECO:0008006" key="3">
    <source>
        <dbReference type="Google" id="ProtNLM"/>
    </source>
</evidence>
<reference evidence="1" key="3">
    <citation type="submission" date="2025-09" db="UniProtKB">
        <authorList>
            <consortium name="Ensembl"/>
        </authorList>
    </citation>
    <scope>IDENTIFICATION</scope>
    <source>
        <strain evidence="1">2N</strain>
    </source>
</reference>
<keyword evidence="2" id="KW-1185">Reference proteome</keyword>
<reference evidence="1" key="2">
    <citation type="submission" date="2025-08" db="UniProtKB">
        <authorList>
            <consortium name="Ensembl"/>
        </authorList>
    </citation>
    <scope>IDENTIFICATION</scope>
    <source>
        <strain evidence="1">2N</strain>
    </source>
</reference>
<evidence type="ECO:0000313" key="1">
    <source>
        <dbReference type="Ensembl" id="ENSCPOP00000009082.3"/>
    </source>
</evidence>
<dbReference type="EMBL" id="AAKN02031301">
    <property type="status" value="NOT_ANNOTATED_CDS"/>
    <property type="molecule type" value="Genomic_DNA"/>
</dbReference>
<dbReference type="GeneTree" id="ENSGT00390000002077"/>
<dbReference type="HOGENOM" id="CLU_006759_0_0_1"/>
<evidence type="ECO:0000313" key="2">
    <source>
        <dbReference type="Proteomes" id="UP000005447"/>
    </source>
</evidence>
<dbReference type="OMA" id="CIEPFIK"/>
<dbReference type="GO" id="GO:0007127">
    <property type="term" value="P:meiosis I"/>
    <property type="evidence" value="ECO:0007669"/>
    <property type="project" value="TreeGrafter"/>
</dbReference>
<dbReference type="PANTHER" id="PTHR12044:SF10">
    <property type="entry name" value="MEIOSIS INHIBITOR PROTEIN 1"/>
    <property type="match status" value="1"/>
</dbReference>
<name>H0VG60_CAVPO</name>
<accession>H0VG60</accession>
<reference evidence="2" key="1">
    <citation type="journal article" date="2011" name="Nature">
        <title>A high-resolution map of human evolutionary constraint using 29 mammals.</title>
        <authorList>
            <person name="Lindblad-Toh K."/>
            <person name="Garber M."/>
            <person name="Zuk O."/>
            <person name="Lin M.F."/>
            <person name="Parker B.J."/>
            <person name="Washietl S."/>
            <person name="Kheradpour P."/>
            <person name="Ernst J."/>
            <person name="Jordan G."/>
            <person name="Mauceli E."/>
            <person name="Ward L.D."/>
            <person name="Lowe C.B."/>
            <person name="Holloway A.K."/>
            <person name="Clamp M."/>
            <person name="Gnerre S."/>
            <person name="Alfoldi J."/>
            <person name="Beal K."/>
            <person name="Chang J."/>
            <person name="Clawson H."/>
            <person name="Cuff J."/>
            <person name="Di Palma F."/>
            <person name="Fitzgerald S."/>
            <person name="Flicek P."/>
            <person name="Guttman M."/>
            <person name="Hubisz M.J."/>
            <person name="Jaffe D.B."/>
            <person name="Jungreis I."/>
            <person name="Kent W.J."/>
            <person name="Kostka D."/>
            <person name="Lara M."/>
            <person name="Martins A.L."/>
            <person name="Massingham T."/>
            <person name="Moltke I."/>
            <person name="Raney B.J."/>
            <person name="Rasmussen M.D."/>
            <person name="Robinson J."/>
            <person name="Stark A."/>
            <person name="Vilella A.J."/>
            <person name="Wen J."/>
            <person name="Xie X."/>
            <person name="Zody M.C."/>
            <person name="Baldwin J."/>
            <person name="Bloom T."/>
            <person name="Chin C.W."/>
            <person name="Heiman D."/>
            <person name="Nicol R."/>
            <person name="Nusbaum C."/>
            <person name="Young S."/>
            <person name="Wilkinson J."/>
            <person name="Worley K.C."/>
            <person name="Kovar C.L."/>
            <person name="Muzny D.M."/>
            <person name="Gibbs R.A."/>
            <person name="Cree A."/>
            <person name="Dihn H.H."/>
            <person name="Fowler G."/>
            <person name="Jhangiani S."/>
            <person name="Joshi V."/>
            <person name="Lee S."/>
            <person name="Lewis L.R."/>
            <person name="Nazareth L.V."/>
            <person name="Okwuonu G."/>
            <person name="Santibanez J."/>
            <person name="Warren W.C."/>
            <person name="Mardis E.R."/>
            <person name="Weinstock G.M."/>
            <person name="Wilson R.K."/>
            <person name="Delehaunty K."/>
            <person name="Dooling D."/>
            <person name="Fronik C."/>
            <person name="Fulton L."/>
            <person name="Fulton B."/>
            <person name="Graves T."/>
            <person name="Minx P."/>
            <person name="Sodergren E."/>
            <person name="Birney E."/>
            <person name="Margulies E.H."/>
            <person name="Herrero J."/>
            <person name="Green E.D."/>
            <person name="Haussler D."/>
            <person name="Siepel A."/>
            <person name="Goldman N."/>
            <person name="Pollard K.S."/>
            <person name="Pedersen J.S."/>
            <person name="Lander E.S."/>
            <person name="Kellis M."/>
        </authorList>
    </citation>
    <scope>NUCLEOTIDE SEQUENCE [LARGE SCALE GENOMIC DNA]</scope>
    <source>
        <strain evidence="2">2N</strain>
    </source>
</reference>
<organism evidence="1 2">
    <name type="scientific">Cavia porcellus</name>
    <name type="common">Guinea pig</name>
    <dbReference type="NCBI Taxonomy" id="10141"/>
    <lineage>
        <taxon>Eukaryota</taxon>
        <taxon>Metazoa</taxon>
        <taxon>Chordata</taxon>
        <taxon>Craniata</taxon>
        <taxon>Vertebrata</taxon>
        <taxon>Euteleostomi</taxon>
        <taxon>Mammalia</taxon>
        <taxon>Eutheria</taxon>
        <taxon>Euarchontoglires</taxon>
        <taxon>Glires</taxon>
        <taxon>Rodentia</taxon>
        <taxon>Hystricomorpha</taxon>
        <taxon>Caviidae</taxon>
        <taxon>Cavia</taxon>
    </lineage>
</organism>
<dbReference type="InParanoid" id="H0VG60"/>
<dbReference type="InterPro" id="IPR052133">
    <property type="entry name" value="Immune_Signaling-Apoptosis_Reg"/>
</dbReference>
<proteinExistence type="predicted"/>
<protein>
    <recommendedName>
        <fullName evidence="3">Meiotic double-stranded break formation protein 1</fullName>
    </recommendedName>
</protein>
<dbReference type="Proteomes" id="UP000005447">
    <property type="component" value="Unassembled WGS sequence"/>
</dbReference>
<dbReference type="AlphaFoldDB" id="H0VG60"/>
<sequence length="420" mass="46484">MVGSIEAVVRSLQGSLKMTNTELHKQGLLLFAEILTRQPEEIRLFTSSAMCGDAARALQEAVSSPVLEVAAEAVKATSAFLRKDHQSAPPVQYTALQALLEAMLSRCIEFSQTSLNMRALGHACRRESEKAILRRGKFLLSTLEGFRNACRLAVEFQGEPLAQENPFTAPSAEKKDTLEAFSEFLLSACDSQCIPMVMRYLEQTTHPGLMEVFFSILHSLFVIVPHMKEKFSKKLGSSAVSFVLFSQSHSALNQVCSCFLHCMCLNLLSAPEKTEPPSSEELSAVSELLQQGLPQINSRGPESLAFLSDCQYVEGAARQRQYCILLLFYLAYIHEDRFLLEAELFVAVQGFFLSLQDQGERPPLVVFRASIYLLATCQGKDSALDEVGTRMPGLSSSFTSLQEWIGYSDDICADRGMAET</sequence>
<dbReference type="SUPFAM" id="SSF48371">
    <property type="entry name" value="ARM repeat"/>
    <property type="match status" value="1"/>
</dbReference>
<dbReference type="STRING" id="10141.ENSCPOP00000009082"/>
<dbReference type="InterPro" id="IPR016024">
    <property type="entry name" value="ARM-type_fold"/>
</dbReference>
<dbReference type="VEuPathDB" id="HostDB:ENSCPOG00000010113"/>
<dbReference type="Ensembl" id="ENSCPOT00000010204.3">
    <property type="protein sequence ID" value="ENSCPOP00000009082.3"/>
    <property type="gene ID" value="ENSCPOG00000010113.4"/>
</dbReference>
<dbReference type="PANTHER" id="PTHR12044">
    <property type="entry name" value="BCL2 INTERACTING MEDIATOR OF CELL DEATH"/>
    <property type="match status" value="1"/>
</dbReference>
<dbReference type="eggNOG" id="ENOG502QV5Z">
    <property type="taxonomic scope" value="Eukaryota"/>
</dbReference>
<dbReference type="Bgee" id="ENSCPOG00000010113">
    <property type="expression patterns" value="Expressed in testis"/>
</dbReference>